<dbReference type="PANTHER" id="PTHR23503">
    <property type="entry name" value="SOLUTE CARRIER FAMILY 2"/>
    <property type="match status" value="1"/>
</dbReference>
<evidence type="ECO:0000313" key="8">
    <source>
        <dbReference type="WBParaSite" id="PSAMB.scaffold6400size9578.g28442.t1"/>
    </source>
</evidence>
<accession>A0A914X432</accession>
<proteinExistence type="predicted"/>
<reference evidence="8" key="1">
    <citation type="submission" date="2022-11" db="UniProtKB">
        <authorList>
            <consortium name="WormBaseParasite"/>
        </authorList>
    </citation>
    <scope>IDENTIFICATION</scope>
</reference>
<dbReference type="Gene3D" id="1.20.1250.20">
    <property type="entry name" value="MFS general substrate transporter like domains"/>
    <property type="match status" value="1"/>
</dbReference>
<dbReference type="SUPFAM" id="SSF103473">
    <property type="entry name" value="MFS general substrate transporter"/>
    <property type="match status" value="1"/>
</dbReference>
<dbReference type="PROSITE" id="PS50850">
    <property type="entry name" value="MFS"/>
    <property type="match status" value="1"/>
</dbReference>
<dbReference type="AlphaFoldDB" id="A0A914X432"/>
<comment type="subcellular location">
    <subcellularLocation>
        <location evidence="1">Membrane</location>
        <topology evidence="1">Multi-pass membrane protein</topology>
    </subcellularLocation>
</comment>
<dbReference type="InterPro" id="IPR020846">
    <property type="entry name" value="MFS_dom"/>
</dbReference>
<feature type="domain" description="Major facilitator superfamily (MFS) profile" evidence="6">
    <location>
        <begin position="1"/>
        <end position="131"/>
    </location>
</feature>
<evidence type="ECO:0000313" key="7">
    <source>
        <dbReference type="Proteomes" id="UP000887566"/>
    </source>
</evidence>
<feature type="transmembrane region" description="Helical" evidence="5">
    <location>
        <begin position="106"/>
        <end position="127"/>
    </location>
</feature>
<dbReference type="InterPro" id="IPR036259">
    <property type="entry name" value="MFS_trans_sf"/>
</dbReference>
<evidence type="ECO:0000256" key="4">
    <source>
        <dbReference type="ARBA" id="ARBA00023136"/>
    </source>
</evidence>
<dbReference type="InterPro" id="IPR005828">
    <property type="entry name" value="MFS_sugar_transport-like"/>
</dbReference>
<dbReference type="GO" id="GO:0015149">
    <property type="term" value="F:hexose transmembrane transporter activity"/>
    <property type="evidence" value="ECO:0007669"/>
    <property type="project" value="TreeGrafter"/>
</dbReference>
<evidence type="ECO:0000256" key="5">
    <source>
        <dbReference type="SAM" id="Phobius"/>
    </source>
</evidence>
<name>A0A914X432_9BILA</name>
<organism evidence="7 8">
    <name type="scientific">Plectus sambesii</name>
    <dbReference type="NCBI Taxonomy" id="2011161"/>
    <lineage>
        <taxon>Eukaryota</taxon>
        <taxon>Metazoa</taxon>
        <taxon>Ecdysozoa</taxon>
        <taxon>Nematoda</taxon>
        <taxon>Chromadorea</taxon>
        <taxon>Plectida</taxon>
        <taxon>Plectina</taxon>
        <taxon>Plectoidea</taxon>
        <taxon>Plectidae</taxon>
        <taxon>Plectus</taxon>
    </lineage>
</organism>
<evidence type="ECO:0000256" key="1">
    <source>
        <dbReference type="ARBA" id="ARBA00004141"/>
    </source>
</evidence>
<protein>
    <submittedName>
        <fullName evidence="8">Major facilitator superfamily (MFS) profile domain-containing protein</fullName>
    </submittedName>
</protein>
<dbReference type="GO" id="GO:0016020">
    <property type="term" value="C:membrane"/>
    <property type="evidence" value="ECO:0007669"/>
    <property type="project" value="UniProtKB-SubCell"/>
</dbReference>
<feature type="transmembrane region" description="Helical" evidence="5">
    <location>
        <begin position="41"/>
        <end position="65"/>
    </location>
</feature>
<evidence type="ECO:0000256" key="2">
    <source>
        <dbReference type="ARBA" id="ARBA00022692"/>
    </source>
</evidence>
<feature type="transmembrane region" description="Helical" evidence="5">
    <location>
        <begin position="77"/>
        <end position="100"/>
    </location>
</feature>
<dbReference type="InterPro" id="IPR045263">
    <property type="entry name" value="GLUT"/>
</dbReference>
<evidence type="ECO:0000259" key="6">
    <source>
        <dbReference type="PROSITE" id="PS50850"/>
    </source>
</evidence>
<dbReference type="Pfam" id="PF00083">
    <property type="entry name" value="Sugar_tr"/>
    <property type="match status" value="1"/>
</dbReference>
<keyword evidence="7" id="KW-1185">Reference proteome</keyword>
<keyword evidence="4 5" id="KW-0472">Membrane</keyword>
<sequence>MGRRKLLLSTLVLCAIADYLFILFSLISQGSVSSEAQWSSFAFAISFFLYGVGYNLGTGPVAYFIPGELVPPEATSASLGMAVAVNWICTMITTLLFYPLNQAIGGWAYSLFAVPTTFFVIFLYLTLPETKTTLCLEIVMDDEQLLGANDGLKYGTFNDLTGRQKVY</sequence>
<dbReference type="PANTHER" id="PTHR23503:SF50">
    <property type="entry name" value="MAJOR FACILITATOR SUPERFAMILY (MFS) PROFILE DOMAIN-CONTAINING PROTEIN"/>
    <property type="match status" value="1"/>
</dbReference>
<dbReference type="Proteomes" id="UP000887566">
    <property type="component" value="Unplaced"/>
</dbReference>
<keyword evidence="3 5" id="KW-1133">Transmembrane helix</keyword>
<keyword evidence="2 5" id="KW-0812">Transmembrane</keyword>
<dbReference type="WBParaSite" id="PSAMB.scaffold6400size9578.g28442.t1">
    <property type="protein sequence ID" value="PSAMB.scaffold6400size9578.g28442.t1"/>
    <property type="gene ID" value="PSAMB.scaffold6400size9578.g28442"/>
</dbReference>
<evidence type="ECO:0000256" key="3">
    <source>
        <dbReference type="ARBA" id="ARBA00022989"/>
    </source>
</evidence>